<evidence type="ECO:0000259" key="3">
    <source>
        <dbReference type="PROSITE" id="PS50181"/>
    </source>
</evidence>
<evidence type="ECO:0000313" key="4">
    <source>
        <dbReference type="EMBL" id="JAA57101.1"/>
    </source>
</evidence>
<dbReference type="InterPro" id="IPR001810">
    <property type="entry name" value="F-box_dom"/>
</dbReference>
<keyword evidence="1" id="KW-0175">Coiled coil</keyword>
<dbReference type="PROSITE" id="PS50181">
    <property type="entry name" value="FBOX"/>
    <property type="match status" value="1"/>
</dbReference>
<dbReference type="SUPFAM" id="SSF81383">
    <property type="entry name" value="F-box domain"/>
    <property type="match status" value="1"/>
</dbReference>
<dbReference type="InterPro" id="IPR036047">
    <property type="entry name" value="F-box-like_dom_sf"/>
</dbReference>
<feature type="region of interest" description="Disordered" evidence="2">
    <location>
        <begin position="392"/>
        <end position="412"/>
    </location>
</feature>
<dbReference type="EMBL" id="GACK01007933">
    <property type="protein sequence ID" value="JAA57101.1"/>
    <property type="molecule type" value="mRNA"/>
</dbReference>
<feature type="coiled-coil region" evidence="1">
    <location>
        <begin position="229"/>
        <end position="298"/>
    </location>
</feature>
<organism evidence="4">
    <name type="scientific">Rhipicephalus pulchellus</name>
    <name type="common">Yellow backed tick</name>
    <name type="synonym">Dermacentor pulchellus</name>
    <dbReference type="NCBI Taxonomy" id="72859"/>
    <lineage>
        <taxon>Eukaryota</taxon>
        <taxon>Metazoa</taxon>
        <taxon>Ecdysozoa</taxon>
        <taxon>Arthropoda</taxon>
        <taxon>Chelicerata</taxon>
        <taxon>Arachnida</taxon>
        <taxon>Acari</taxon>
        <taxon>Parasitiformes</taxon>
        <taxon>Ixodida</taxon>
        <taxon>Ixodoidea</taxon>
        <taxon>Ixodidae</taxon>
        <taxon>Rhipicephalinae</taxon>
        <taxon>Rhipicephalus</taxon>
        <taxon>Rhipicephalus</taxon>
    </lineage>
</organism>
<feature type="region of interest" description="Disordered" evidence="2">
    <location>
        <begin position="202"/>
        <end position="223"/>
    </location>
</feature>
<dbReference type="InterPro" id="IPR039719">
    <property type="entry name" value="FBXO28"/>
</dbReference>
<dbReference type="CDD" id="cd22100">
    <property type="entry name" value="F-box_FBXO28"/>
    <property type="match status" value="1"/>
</dbReference>
<dbReference type="Pfam" id="PF00646">
    <property type="entry name" value="F-box"/>
    <property type="match status" value="1"/>
</dbReference>
<evidence type="ECO:0000256" key="2">
    <source>
        <dbReference type="SAM" id="MobiDB-lite"/>
    </source>
</evidence>
<dbReference type="PANTHER" id="PTHR13252:SF1">
    <property type="entry name" value="DAMPENED, ISOFORM A"/>
    <property type="match status" value="1"/>
</dbReference>
<dbReference type="GO" id="GO:0003713">
    <property type="term" value="F:transcription coactivator activity"/>
    <property type="evidence" value="ECO:0007669"/>
    <property type="project" value="TreeGrafter"/>
</dbReference>
<dbReference type="PANTHER" id="PTHR13252">
    <property type="entry name" value="F-BOX ONLY PROTEIN 28"/>
    <property type="match status" value="1"/>
</dbReference>
<proteinExistence type="evidence at transcript level"/>
<dbReference type="AlphaFoldDB" id="L7LYH1"/>
<evidence type="ECO:0000256" key="1">
    <source>
        <dbReference type="SAM" id="Coils"/>
    </source>
</evidence>
<dbReference type="GO" id="GO:0005634">
    <property type="term" value="C:nucleus"/>
    <property type="evidence" value="ECO:0007669"/>
    <property type="project" value="TreeGrafter"/>
</dbReference>
<reference evidence="4" key="2">
    <citation type="journal article" date="2015" name="J. Proteomics">
        <title>Sexual differences in the sialomes of the zebra tick, Rhipicephalus pulchellus.</title>
        <authorList>
            <person name="Tan A.W."/>
            <person name="Francischetti I.M."/>
            <person name="Slovak M."/>
            <person name="Kini R.M."/>
            <person name="Ribeiro J.M."/>
        </authorList>
    </citation>
    <scope>NUCLEOTIDE SEQUENCE</scope>
    <source>
        <tissue evidence="4">Salivary gland</tissue>
    </source>
</reference>
<sequence length="436" mass="49142">MYTQDDERASRPNLLDLPSEIIEKILRHSNFATISNTRMVCHHLNEAASGLLNSEFVRLRCSMQQRFQAIKAQMPRRESARRKHPLSRECDIIETVHMRLTLLQMTFGKHIERKHCCFFPGEILDEVHRILRYVEVTPTLSRAYKVTDELFDLTTMAMEYFKEHIEPTLPEISYFAADFLDYPSSYSPSLKSQISLLEPPPCTSMQGSLSSAPQSPQPAPLNPAMTKRLRKLRESMKKNSGEVLALRRELKLTRRRVITQQRHIKEMKARQDDYDQKLQTTSRKLNAVLQELNRCKTELQYWRSKSPAGPACICGKTTPLGGGPSLGAPIDFTPIDIQEAASSSFGVQGDGQVKLVPACYGTPPENIVPSLSDSECLAFEEVTVEMLPENKSAPVDKSAQPRGCKRKLDMDGEGATTSSLVIKAHKVQRSSLPNVN</sequence>
<accession>L7LYH1</accession>
<feature type="domain" description="F-box" evidence="3">
    <location>
        <begin position="11"/>
        <end position="59"/>
    </location>
</feature>
<reference evidence="4" key="1">
    <citation type="submission" date="2012-11" db="EMBL/GenBank/DDBJ databases">
        <authorList>
            <person name="Lucero-Rivera Y.E."/>
            <person name="Tovar-Ramirez D."/>
        </authorList>
    </citation>
    <scope>NUCLEOTIDE SEQUENCE</scope>
    <source>
        <tissue evidence="4">Salivary gland</tissue>
    </source>
</reference>
<protein>
    <submittedName>
        <fullName evidence="4">Putative pallbearer</fullName>
    </submittedName>
</protein>
<name>L7LYH1_RHIPC</name>